<dbReference type="Pfam" id="PF13692">
    <property type="entry name" value="Glyco_trans_1_4"/>
    <property type="match status" value="1"/>
</dbReference>
<dbReference type="RefSeq" id="WP_120788719.1">
    <property type="nucleotide sequence ID" value="NZ_CP032624.1"/>
</dbReference>
<organism evidence="1 2">
    <name type="scientific">Gryllotalpicola protaetiae</name>
    <dbReference type="NCBI Taxonomy" id="2419771"/>
    <lineage>
        <taxon>Bacteria</taxon>
        <taxon>Bacillati</taxon>
        <taxon>Actinomycetota</taxon>
        <taxon>Actinomycetes</taxon>
        <taxon>Micrococcales</taxon>
        <taxon>Microbacteriaceae</taxon>
        <taxon>Gryllotalpicola</taxon>
    </lineage>
</organism>
<gene>
    <name evidence="1" type="ORF">D7I44_06350</name>
</gene>
<dbReference type="EMBL" id="CP032624">
    <property type="protein sequence ID" value="AYG03187.1"/>
    <property type="molecule type" value="Genomic_DNA"/>
</dbReference>
<dbReference type="KEGG" id="gry:D7I44_06350"/>
<proteinExistence type="predicted"/>
<accession>A0A387BQ91</accession>
<dbReference type="Proteomes" id="UP000275069">
    <property type="component" value="Chromosome"/>
</dbReference>
<keyword evidence="2" id="KW-1185">Reference proteome</keyword>
<name>A0A387BQ91_9MICO</name>
<protein>
    <submittedName>
        <fullName evidence="1">Glycosyltransferase</fullName>
    </submittedName>
</protein>
<evidence type="ECO:0000313" key="2">
    <source>
        <dbReference type="Proteomes" id="UP000275069"/>
    </source>
</evidence>
<keyword evidence="1" id="KW-0808">Transferase</keyword>
<dbReference type="AlphaFoldDB" id="A0A387BQ91"/>
<dbReference type="SUPFAM" id="SSF53756">
    <property type="entry name" value="UDP-Glycosyltransferase/glycogen phosphorylase"/>
    <property type="match status" value="1"/>
</dbReference>
<sequence>MNFGTDGVVLWYAGVGWDETEGTDRRIVTALAEERDVLWVDPPNKSGWGALRKSWRGSVTDNEPVARIRVPAPPAVTRRPMRAVTNAMRSAHVGLAVRRTVQAVVVANPITPMPATSRIPRVLFVTDDWVEGAGLMGLDRNWVRRTLRRNLEAADVVLAVTPRLLENVRRLLPATGSGGDKLWAVVPNGVKPNPVRPHNDASVAGLVGQINERLDLAYLHAVVDRGIRLKIIGPRTATDSAFIADFERLTARDGVEWIGAVPAEEVPRHLAQLAVGLTPYSADEFNQSSFPLKTLEYLAAGIPAVSTDLEASRWLASAHVSICAEPGQFATAVNRALVASFDSGLVGQRKHEAASHSWTVRAHAVMAAVADSGVGGRRLE</sequence>
<dbReference type="GO" id="GO:0016740">
    <property type="term" value="F:transferase activity"/>
    <property type="evidence" value="ECO:0007669"/>
    <property type="project" value="UniProtKB-KW"/>
</dbReference>
<dbReference type="OrthoDB" id="9771846at2"/>
<evidence type="ECO:0000313" key="1">
    <source>
        <dbReference type="EMBL" id="AYG03187.1"/>
    </source>
</evidence>
<dbReference type="Gene3D" id="3.40.50.2000">
    <property type="entry name" value="Glycogen Phosphorylase B"/>
    <property type="match status" value="1"/>
</dbReference>
<reference evidence="1 2" key="1">
    <citation type="submission" date="2018-09" db="EMBL/GenBank/DDBJ databases">
        <title>Genome sequencing of strain 2DFW10M-5.</title>
        <authorList>
            <person name="Heo J."/>
            <person name="Kim S.-J."/>
            <person name="Kwon S.-W."/>
        </authorList>
    </citation>
    <scope>NUCLEOTIDE SEQUENCE [LARGE SCALE GENOMIC DNA]</scope>
    <source>
        <strain evidence="1 2">2DFW10M-5</strain>
    </source>
</reference>